<evidence type="ECO:0000259" key="4">
    <source>
        <dbReference type="PROSITE" id="PS51898"/>
    </source>
</evidence>
<gene>
    <name evidence="5" type="ORF">ML536_20610</name>
</gene>
<dbReference type="Proteomes" id="UP001156140">
    <property type="component" value="Unassembled WGS sequence"/>
</dbReference>
<proteinExistence type="predicted"/>
<dbReference type="InterPro" id="IPR010998">
    <property type="entry name" value="Integrase_recombinase_N"/>
</dbReference>
<evidence type="ECO:0000256" key="1">
    <source>
        <dbReference type="ARBA" id="ARBA00022908"/>
    </source>
</evidence>
<dbReference type="InterPro" id="IPR050090">
    <property type="entry name" value="Tyrosine_recombinase_XerCD"/>
</dbReference>
<keyword evidence="3" id="KW-0233">DNA recombination</keyword>
<reference evidence="5" key="1">
    <citation type="submission" date="2022-03" db="EMBL/GenBank/DDBJ databases">
        <title>The complete genome sequence of a Methyloterrigena soli.</title>
        <authorList>
            <person name="Zi Z."/>
        </authorList>
    </citation>
    <scope>NUCLEOTIDE SEQUENCE</scope>
    <source>
        <strain evidence="5">M48</strain>
    </source>
</reference>
<dbReference type="EMBL" id="JALAZD010000004">
    <property type="protein sequence ID" value="MCI0129242.1"/>
    <property type="molecule type" value="Genomic_DNA"/>
</dbReference>
<accession>A0AA41QRW2</accession>
<dbReference type="InterPro" id="IPR002104">
    <property type="entry name" value="Integrase_catalytic"/>
</dbReference>
<dbReference type="GO" id="GO:0003677">
    <property type="term" value="F:DNA binding"/>
    <property type="evidence" value="ECO:0007669"/>
    <property type="project" value="UniProtKB-KW"/>
</dbReference>
<dbReference type="InterPro" id="IPR013762">
    <property type="entry name" value="Integrase-like_cat_sf"/>
</dbReference>
<organism evidence="5 6">
    <name type="scientific">Paradevosia shaoguanensis</name>
    <dbReference type="NCBI Taxonomy" id="1335043"/>
    <lineage>
        <taxon>Bacteria</taxon>
        <taxon>Pseudomonadati</taxon>
        <taxon>Pseudomonadota</taxon>
        <taxon>Alphaproteobacteria</taxon>
        <taxon>Hyphomicrobiales</taxon>
        <taxon>Devosiaceae</taxon>
        <taxon>Paradevosia</taxon>
    </lineage>
</organism>
<evidence type="ECO:0000313" key="5">
    <source>
        <dbReference type="EMBL" id="MCI0129242.1"/>
    </source>
</evidence>
<dbReference type="Gene3D" id="1.10.150.130">
    <property type="match status" value="1"/>
</dbReference>
<evidence type="ECO:0000256" key="3">
    <source>
        <dbReference type="ARBA" id="ARBA00023172"/>
    </source>
</evidence>
<keyword evidence="1" id="KW-0229">DNA integration</keyword>
<sequence length="357" mass="39577">MGKRNGLPPNVSEFKDRHGNWHVRYRAKGAPTHYFEHKPGTEEFRAELEACRAGTPPLVKVKSGARTKPGSMSALIALYYSTPEYTGLADSSKKTYRNTLERFRVAYGTKMVATIERKHIKALIGSMSKTPAAANKLLDKIHILMALAVDEGWRKDDPSLGIKGYSKKTAGFHTWTDDEIETYCAKHPRGTKPRLALDLMLYTGQRRSDAVPMGKQHFERGRVRVRQLKTGEVVSIRVHPELQATIDASKAAGIVGDLAFLVTDYDLPFSINGFGNKMREWCDEAGLPQCSSHGLRKAAARRLAEAGCTNQQIKAITGHTTDTEVARYTAAANQQLLADQAMAAITPKRVSQRRKKA</sequence>
<feature type="domain" description="Tyr recombinase" evidence="4">
    <location>
        <begin position="170"/>
        <end position="342"/>
    </location>
</feature>
<protein>
    <submittedName>
        <fullName evidence="5">Tyrosine-type recombinase/integrase</fullName>
    </submittedName>
</protein>
<comment type="caution">
    <text evidence="5">The sequence shown here is derived from an EMBL/GenBank/DDBJ whole genome shotgun (WGS) entry which is preliminary data.</text>
</comment>
<name>A0AA41QRW2_9HYPH</name>
<dbReference type="AlphaFoldDB" id="A0AA41QRW2"/>
<keyword evidence="6" id="KW-1185">Reference proteome</keyword>
<dbReference type="Pfam" id="PF00589">
    <property type="entry name" value="Phage_integrase"/>
    <property type="match status" value="1"/>
</dbReference>
<evidence type="ECO:0000256" key="2">
    <source>
        <dbReference type="ARBA" id="ARBA00023125"/>
    </source>
</evidence>
<dbReference type="InterPro" id="IPR011010">
    <property type="entry name" value="DNA_brk_join_enz"/>
</dbReference>
<dbReference type="SUPFAM" id="SSF56349">
    <property type="entry name" value="DNA breaking-rejoining enzymes"/>
    <property type="match status" value="1"/>
</dbReference>
<dbReference type="PROSITE" id="PS51898">
    <property type="entry name" value="TYR_RECOMBINASE"/>
    <property type="match status" value="1"/>
</dbReference>
<keyword evidence="2" id="KW-0238">DNA-binding</keyword>
<dbReference type="RefSeq" id="WP_281737183.1">
    <property type="nucleotide sequence ID" value="NZ_JAKETQ010000004.1"/>
</dbReference>
<dbReference type="Gene3D" id="1.10.443.10">
    <property type="entry name" value="Intergrase catalytic core"/>
    <property type="match status" value="1"/>
</dbReference>
<dbReference type="GO" id="GO:0006310">
    <property type="term" value="P:DNA recombination"/>
    <property type="evidence" value="ECO:0007669"/>
    <property type="project" value="UniProtKB-KW"/>
</dbReference>
<evidence type="ECO:0000313" key="6">
    <source>
        <dbReference type="Proteomes" id="UP001156140"/>
    </source>
</evidence>
<dbReference type="GO" id="GO:0015074">
    <property type="term" value="P:DNA integration"/>
    <property type="evidence" value="ECO:0007669"/>
    <property type="project" value="UniProtKB-KW"/>
</dbReference>
<dbReference type="PANTHER" id="PTHR30349">
    <property type="entry name" value="PHAGE INTEGRASE-RELATED"/>
    <property type="match status" value="1"/>
</dbReference>